<dbReference type="AlphaFoldDB" id="A0AAN9DQV3"/>
<dbReference type="FunFam" id="2.60.40.10:FF:001607">
    <property type="entry name" value="Leukocyte immune-type receptor TS32.15 L2.5a"/>
    <property type="match status" value="1"/>
</dbReference>
<evidence type="ECO:0000313" key="8">
    <source>
        <dbReference type="Proteomes" id="UP001364617"/>
    </source>
</evidence>
<feature type="domain" description="Ig-like" evidence="6">
    <location>
        <begin position="7"/>
        <end position="106"/>
    </location>
</feature>
<name>A0AAN9DQV3_9TELE</name>
<dbReference type="InterPro" id="IPR036179">
    <property type="entry name" value="Ig-like_dom_sf"/>
</dbReference>
<protein>
    <recommendedName>
        <fullName evidence="6">Ig-like domain-containing protein</fullName>
    </recommendedName>
</protein>
<evidence type="ECO:0000256" key="4">
    <source>
        <dbReference type="SAM" id="Phobius"/>
    </source>
</evidence>
<dbReference type="SUPFAM" id="SSF48726">
    <property type="entry name" value="Immunoglobulin"/>
    <property type="match status" value="3"/>
</dbReference>
<organism evidence="7 8">
    <name type="scientific">Phoxinus phoxinus</name>
    <name type="common">Eurasian minnow</name>
    <dbReference type="NCBI Taxonomy" id="58324"/>
    <lineage>
        <taxon>Eukaryota</taxon>
        <taxon>Metazoa</taxon>
        <taxon>Chordata</taxon>
        <taxon>Craniata</taxon>
        <taxon>Vertebrata</taxon>
        <taxon>Euteleostomi</taxon>
        <taxon>Actinopterygii</taxon>
        <taxon>Neopterygii</taxon>
        <taxon>Teleostei</taxon>
        <taxon>Ostariophysi</taxon>
        <taxon>Cypriniformes</taxon>
        <taxon>Leuciscidae</taxon>
        <taxon>Phoxininae</taxon>
        <taxon>Phoxinus</taxon>
    </lineage>
</organism>
<feature type="region of interest" description="Disordered" evidence="3">
    <location>
        <begin position="335"/>
        <end position="361"/>
    </location>
</feature>
<dbReference type="PANTHER" id="PTHR11481:SF64">
    <property type="entry name" value="FC RECEPTOR-LIKE PROTEIN 4"/>
    <property type="match status" value="1"/>
</dbReference>
<sequence length="438" mass="48583">MELSSLPLILLLISNIQPGQTQERLKAAVIIEPGKHDTAIARCELPGTKDDWTYGWFRDGSSLPFVTDREFSFRTGESHRRSSVTCRGERRSDGQKSEISDAVTLTLSLLTERPKAVLTVQPEPSQILRGETVTLTCDLQGEGWTYIWQCGDGRNHTSKEKEFKITAEIRQKCKCYGCRGSDCSHWSDEVTLTVSDSPRVTVKPQSSVFTGDTVTLSCDVRHSTGRRIIWLKDFQRISGDETVTLRDVRVSDGEEYGCAVVGENNSTTLGRRVTLTVRERPKAVLRVQPDGRVFRGQTVTLTCDIQETDVTSWTYSWNKDDSEIHVSRSQEYSISSVSESHTGHYSCSGRETRGSRHTHTSDEVTLTLSVGSSSEAPLPVTLTPSGSEAPLPVLSVLKLLSFLVAASPYLLVSIIIGVKCYRAHAQSDEINQYAVTEE</sequence>
<dbReference type="GO" id="GO:0009897">
    <property type="term" value="C:external side of plasma membrane"/>
    <property type="evidence" value="ECO:0007669"/>
    <property type="project" value="TreeGrafter"/>
</dbReference>
<keyword evidence="1 5" id="KW-0732">Signal</keyword>
<dbReference type="InterPro" id="IPR003598">
    <property type="entry name" value="Ig_sub2"/>
</dbReference>
<dbReference type="EMBL" id="JAYKXH010000001">
    <property type="protein sequence ID" value="KAK7177061.1"/>
    <property type="molecule type" value="Genomic_DNA"/>
</dbReference>
<dbReference type="Pfam" id="PF13895">
    <property type="entry name" value="Ig_2"/>
    <property type="match status" value="1"/>
</dbReference>
<feature type="transmembrane region" description="Helical" evidence="4">
    <location>
        <begin position="399"/>
        <end position="418"/>
    </location>
</feature>
<dbReference type="SMART" id="SM00409">
    <property type="entry name" value="IG"/>
    <property type="match status" value="3"/>
</dbReference>
<dbReference type="InterPro" id="IPR013783">
    <property type="entry name" value="Ig-like_fold"/>
</dbReference>
<gene>
    <name evidence="7" type="ORF">R3I93_001116</name>
</gene>
<keyword evidence="2" id="KW-1015">Disulfide bond</keyword>
<evidence type="ECO:0000256" key="1">
    <source>
        <dbReference type="ARBA" id="ARBA00022729"/>
    </source>
</evidence>
<dbReference type="PANTHER" id="PTHR11481">
    <property type="entry name" value="IMMUNOGLOBULIN FC RECEPTOR"/>
    <property type="match status" value="1"/>
</dbReference>
<keyword evidence="4" id="KW-0472">Membrane</keyword>
<evidence type="ECO:0000256" key="5">
    <source>
        <dbReference type="SAM" id="SignalP"/>
    </source>
</evidence>
<proteinExistence type="predicted"/>
<dbReference type="Pfam" id="PF13927">
    <property type="entry name" value="Ig_3"/>
    <property type="match status" value="1"/>
</dbReference>
<feature type="domain" description="Ig-like" evidence="6">
    <location>
        <begin position="198"/>
        <end position="274"/>
    </location>
</feature>
<feature type="signal peptide" evidence="5">
    <location>
        <begin position="1"/>
        <end position="21"/>
    </location>
</feature>
<feature type="domain" description="Ig-like" evidence="6">
    <location>
        <begin position="281"/>
        <end position="367"/>
    </location>
</feature>
<keyword evidence="4" id="KW-1133">Transmembrane helix</keyword>
<dbReference type="GO" id="GO:0007166">
    <property type="term" value="P:cell surface receptor signaling pathway"/>
    <property type="evidence" value="ECO:0007669"/>
    <property type="project" value="TreeGrafter"/>
</dbReference>
<evidence type="ECO:0000259" key="6">
    <source>
        <dbReference type="PROSITE" id="PS50835"/>
    </source>
</evidence>
<accession>A0AAN9DQV3</accession>
<feature type="compositionally biased region" description="Basic and acidic residues" evidence="3">
    <location>
        <begin position="350"/>
        <end position="361"/>
    </location>
</feature>
<keyword evidence="8" id="KW-1185">Reference proteome</keyword>
<feature type="domain" description="Ig-like" evidence="6">
    <location>
        <begin position="114"/>
        <end position="195"/>
    </location>
</feature>
<dbReference type="InterPro" id="IPR050488">
    <property type="entry name" value="Ig_Fc_receptor"/>
</dbReference>
<comment type="caution">
    <text evidence="7">The sequence shown here is derived from an EMBL/GenBank/DDBJ whole genome shotgun (WGS) entry which is preliminary data.</text>
</comment>
<reference evidence="7 8" key="1">
    <citation type="submission" date="2024-02" db="EMBL/GenBank/DDBJ databases">
        <title>Chromosome-level genome assembly of the Eurasian Minnow (Phoxinus phoxinus).</title>
        <authorList>
            <person name="Oriowo T.O."/>
            <person name="Martin S."/>
            <person name="Stange M."/>
            <person name="Chrysostomakis Y."/>
            <person name="Brown T."/>
            <person name="Winkler S."/>
            <person name="Kukowka S."/>
            <person name="Myers E.W."/>
            <person name="Bohne A."/>
        </authorList>
    </citation>
    <scope>NUCLEOTIDE SEQUENCE [LARGE SCALE GENOMIC DNA]</scope>
    <source>
        <strain evidence="7">ZFMK-TIS-60720</strain>
        <tissue evidence="7">Whole Organism</tissue>
    </source>
</reference>
<dbReference type="SMART" id="SM00408">
    <property type="entry name" value="IGc2"/>
    <property type="match status" value="2"/>
</dbReference>
<evidence type="ECO:0000256" key="2">
    <source>
        <dbReference type="ARBA" id="ARBA00023157"/>
    </source>
</evidence>
<dbReference type="GO" id="GO:0004888">
    <property type="term" value="F:transmembrane signaling receptor activity"/>
    <property type="evidence" value="ECO:0007669"/>
    <property type="project" value="TreeGrafter"/>
</dbReference>
<feature type="chain" id="PRO_5042852667" description="Ig-like domain-containing protein" evidence="5">
    <location>
        <begin position="22"/>
        <end position="438"/>
    </location>
</feature>
<dbReference type="Gene3D" id="2.60.40.10">
    <property type="entry name" value="Immunoglobulins"/>
    <property type="match status" value="4"/>
</dbReference>
<dbReference type="InterPro" id="IPR007110">
    <property type="entry name" value="Ig-like_dom"/>
</dbReference>
<dbReference type="InterPro" id="IPR003599">
    <property type="entry name" value="Ig_sub"/>
</dbReference>
<dbReference type="Proteomes" id="UP001364617">
    <property type="component" value="Unassembled WGS sequence"/>
</dbReference>
<dbReference type="GO" id="GO:0006955">
    <property type="term" value="P:immune response"/>
    <property type="evidence" value="ECO:0007669"/>
    <property type="project" value="TreeGrafter"/>
</dbReference>
<evidence type="ECO:0000313" key="7">
    <source>
        <dbReference type="EMBL" id="KAK7177061.1"/>
    </source>
</evidence>
<dbReference type="PROSITE" id="PS50835">
    <property type="entry name" value="IG_LIKE"/>
    <property type="match status" value="4"/>
</dbReference>
<evidence type="ECO:0000256" key="3">
    <source>
        <dbReference type="SAM" id="MobiDB-lite"/>
    </source>
</evidence>
<keyword evidence="4" id="KW-0812">Transmembrane</keyword>